<sequence length="435" mass="48501">MLSAMKFSYSFHVLVAVVVVASPNKRQTLLTSIFGNDPIHTKHQTKSASDKALCYDQIALPADEIDTQSDKDKLSRTVSTKMNVASLKENKPKQRVSWSLTAELASLDLPDDDGSHDDLYDERSVPEIYHRSSSQDNMRKTAEITKMLMGNEDFSDEINSVDLKSHSRIADAQSQRSGGLFSSFSKNKARNKNVPPSSSTDPLMAFLEKRSYAHDEYKKQKEASRRKSQLRDFDDDKSVSSSNSFFDFFTKVEAADELYDDRTVESEKNQGIRSSISIASMLSLYDSLVDGATVAPTPKEPNTKKETCTLETAVRKSDSINGSKVYKRGNRSADKGDWKKAVAYYHIALVKQREYYGEDHVRTAATLNALGEALMHLGELYGAMTALEEALHIRQILLGSGDQAVAETTNNIWLVLKASQDAQETDSVYNSLSIR</sequence>
<accession>B5YND8</accession>
<feature type="signal peptide" evidence="2">
    <location>
        <begin position="1"/>
        <end position="16"/>
    </location>
</feature>
<organism evidence="3 4">
    <name type="scientific">Thalassiosira pseudonana</name>
    <name type="common">Marine diatom</name>
    <name type="synonym">Cyclotella nana</name>
    <dbReference type="NCBI Taxonomy" id="35128"/>
    <lineage>
        <taxon>Eukaryota</taxon>
        <taxon>Sar</taxon>
        <taxon>Stramenopiles</taxon>
        <taxon>Ochrophyta</taxon>
        <taxon>Bacillariophyta</taxon>
        <taxon>Coscinodiscophyceae</taxon>
        <taxon>Thalassiosirophycidae</taxon>
        <taxon>Thalassiosirales</taxon>
        <taxon>Thalassiosiraceae</taxon>
        <taxon>Thalassiosira</taxon>
    </lineage>
</organism>
<dbReference type="Proteomes" id="UP000001449">
    <property type="component" value="Chromosome 7"/>
</dbReference>
<evidence type="ECO:0000313" key="3">
    <source>
        <dbReference type="EMBL" id="ACI64613.1"/>
    </source>
</evidence>
<dbReference type="RefSeq" id="XP_002295896.1">
    <property type="nucleotide sequence ID" value="XM_002295860.1"/>
</dbReference>
<dbReference type="Gene3D" id="1.25.40.10">
    <property type="entry name" value="Tetratricopeptide repeat domain"/>
    <property type="match status" value="1"/>
</dbReference>
<feature type="chain" id="PRO_5002841498" description="Kinesin light chain" evidence="2">
    <location>
        <begin position="17"/>
        <end position="435"/>
    </location>
</feature>
<dbReference type="GeneID" id="7447112"/>
<dbReference type="EMBL" id="CP001160">
    <property type="protein sequence ID" value="ACI64613.1"/>
    <property type="molecule type" value="Genomic_DNA"/>
</dbReference>
<dbReference type="KEGG" id="tps:THAPS_7112"/>
<evidence type="ECO:0000313" key="4">
    <source>
        <dbReference type="Proteomes" id="UP000001449"/>
    </source>
</evidence>
<reference evidence="3 4" key="2">
    <citation type="journal article" date="2008" name="Nature">
        <title>The Phaeodactylum genome reveals the evolutionary history of diatom genomes.</title>
        <authorList>
            <person name="Bowler C."/>
            <person name="Allen A.E."/>
            <person name="Badger J.H."/>
            <person name="Grimwood J."/>
            <person name="Jabbari K."/>
            <person name="Kuo A."/>
            <person name="Maheswari U."/>
            <person name="Martens C."/>
            <person name="Maumus F."/>
            <person name="Otillar R.P."/>
            <person name="Rayko E."/>
            <person name="Salamov A."/>
            <person name="Vandepoele K."/>
            <person name="Beszteri B."/>
            <person name="Gruber A."/>
            <person name="Heijde M."/>
            <person name="Katinka M."/>
            <person name="Mock T."/>
            <person name="Valentin K."/>
            <person name="Verret F."/>
            <person name="Berges J.A."/>
            <person name="Brownlee C."/>
            <person name="Cadoret J.P."/>
            <person name="Chiovitti A."/>
            <person name="Choi C.J."/>
            <person name="Coesel S."/>
            <person name="De Martino A."/>
            <person name="Detter J.C."/>
            <person name="Durkin C."/>
            <person name="Falciatore A."/>
            <person name="Fournet J."/>
            <person name="Haruta M."/>
            <person name="Huysman M.J."/>
            <person name="Jenkins B.D."/>
            <person name="Jiroutova K."/>
            <person name="Jorgensen R.E."/>
            <person name="Joubert Y."/>
            <person name="Kaplan A."/>
            <person name="Kroger N."/>
            <person name="Kroth P.G."/>
            <person name="La Roche J."/>
            <person name="Lindquist E."/>
            <person name="Lommer M."/>
            <person name="Martin-Jezequel V."/>
            <person name="Lopez P.J."/>
            <person name="Lucas S."/>
            <person name="Mangogna M."/>
            <person name="McGinnis K."/>
            <person name="Medlin L.K."/>
            <person name="Montsant A."/>
            <person name="Oudot-Le Secq M.P."/>
            <person name="Napoli C."/>
            <person name="Obornik M."/>
            <person name="Parker M.S."/>
            <person name="Petit J.L."/>
            <person name="Porcel B.M."/>
            <person name="Poulsen N."/>
            <person name="Robison M."/>
            <person name="Rychlewski L."/>
            <person name="Rynearson T.A."/>
            <person name="Schmutz J."/>
            <person name="Shapiro H."/>
            <person name="Siaut M."/>
            <person name="Stanley M."/>
            <person name="Sussman M.R."/>
            <person name="Taylor A.R."/>
            <person name="Vardi A."/>
            <person name="von Dassow P."/>
            <person name="Vyverman W."/>
            <person name="Willis A."/>
            <person name="Wyrwicz L.S."/>
            <person name="Rokhsar D.S."/>
            <person name="Weissenbach J."/>
            <person name="Armbrust E.V."/>
            <person name="Green B.R."/>
            <person name="Van de Peer Y."/>
            <person name="Grigoriev I.V."/>
        </authorList>
    </citation>
    <scope>NUCLEOTIDE SEQUENCE [LARGE SCALE GENOMIC DNA]</scope>
    <source>
        <strain evidence="3 4">CCMP1335</strain>
    </source>
</reference>
<feature type="region of interest" description="Disordered" evidence="1">
    <location>
        <begin position="169"/>
        <end position="202"/>
    </location>
</feature>
<dbReference type="SUPFAM" id="SSF48452">
    <property type="entry name" value="TPR-like"/>
    <property type="match status" value="1"/>
</dbReference>
<dbReference type="InterPro" id="IPR011990">
    <property type="entry name" value="TPR-like_helical_dom_sf"/>
</dbReference>
<evidence type="ECO:0008006" key="5">
    <source>
        <dbReference type="Google" id="ProtNLM"/>
    </source>
</evidence>
<feature type="region of interest" description="Disordered" evidence="1">
    <location>
        <begin position="216"/>
        <end position="239"/>
    </location>
</feature>
<dbReference type="InParanoid" id="B5YND8"/>
<dbReference type="Pfam" id="PF13424">
    <property type="entry name" value="TPR_12"/>
    <property type="match status" value="1"/>
</dbReference>
<keyword evidence="4" id="KW-1185">Reference proteome</keyword>
<feature type="compositionally biased region" description="Basic and acidic residues" evidence="1">
    <location>
        <begin position="216"/>
        <end position="238"/>
    </location>
</feature>
<dbReference type="AlphaFoldDB" id="B5YND8"/>
<evidence type="ECO:0000256" key="2">
    <source>
        <dbReference type="SAM" id="SignalP"/>
    </source>
</evidence>
<dbReference type="HOGENOM" id="CLU_630922_0_0_1"/>
<name>B5YND8_THAPS</name>
<dbReference type="PaxDb" id="35128-Thaps7112"/>
<gene>
    <name evidence="3" type="ORF">THAPS_7112</name>
</gene>
<feature type="compositionally biased region" description="Polar residues" evidence="1">
    <location>
        <begin position="172"/>
        <end position="186"/>
    </location>
</feature>
<protein>
    <recommendedName>
        <fullName evidence="5">Kinesin light chain</fullName>
    </recommendedName>
</protein>
<evidence type="ECO:0000256" key="1">
    <source>
        <dbReference type="SAM" id="MobiDB-lite"/>
    </source>
</evidence>
<proteinExistence type="predicted"/>
<keyword evidence="2" id="KW-0732">Signal</keyword>
<reference evidence="3 4" key="1">
    <citation type="journal article" date="2004" name="Science">
        <title>The genome of the diatom Thalassiosira pseudonana: ecology, evolution, and metabolism.</title>
        <authorList>
            <person name="Armbrust E.V."/>
            <person name="Berges J.A."/>
            <person name="Bowler C."/>
            <person name="Green B.R."/>
            <person name="Martinez D."/>
            <person name="Putnam N.H."/>
            <person name="Zhou S."/>
            <person name="Allen A.E."/>
            <person name="Apt K.E."/>
            <person name="Bechner M."/>
            <person name="Brzezinski M.A."/>
            <person name="Chaal B.K."/>
            <person name="Chiovitti A."/>
            <person name="Davis A.K."/>
            <person name="Demarest M.S."/>
            <person name="Detter J.C."/>
            <person name="Glavina T."/>
            <person name="Goodstein D."/>
            <person name="Hadi M.Z."/>
            <person name="Hellsten U."/>
            <person name="Hildebrand M."/>
            <person name="Jenkins B.D."/>
            <person name="Jurka J."/>
            <person name="Kapitonov V.V."/>
            <person name="Kroger N."/>
            <person name="Lau W.W."/>
            <person name="Lane T.W."/>
            <person name="Larimer F.W."/>
            <person name="Lippmeier J.C."/>
            <person name="Lucas S."/>
            <person name="Medina M."/>
            <person name="Montsant A."/>
            <person name="Obornik M."/>
            <person name="Parker M.S."/>
            <person name="Palenik B."/>
            <person name="Pazour G.J."/>
            <person name="Richardson P.M."/>
            <person name="Rynearson T.A."/>
            <person name="Saito M.A."/>
            <person name="Schwartz D.C."/>
            <person name="Thamatrakoln K."/>
            <person name="Valentin K."/>
            <person name="Vardi A."/>
            <person name="Wilkerson F.P."/>
            <person name="Rokhsar D.S."/>
        </authorList>
    </citation>
    <scope>NUCLEOTIDE SEQUENCE [LARGE SCALE GENOMIC DNA]</scope>
    <source>
        <strain evidence="3 4">CCMP1335</strain>
    </source>
</reference>